<reference evidence="1 2" key="1">
    <citation type="submission" date="2018-05" db="EMBL/GenBank/DDBJ databases">
        <title>Genomic Encyclopedia of Type Strains, Phase IV (KMG-V): Genome sequencing to study the core and pangenomes of soil and plant-associated prokaryotes.</title>
        <authorList>
            <person name="Whitman W."/>
        </authorList>
    </citation>
    <scope>NUCLEOTIDE SEQUENCE [LARGE SCALE GENOMIC DNA]</scope>
    <source>
        <strain evidence="1 2">SCZa-39</strain>
    </source>
</reference>
<protein>
    <submittedName>
        <fullName evidence="1">Uncharacterized protein</fullName>
    </submittedName>
</protein>
<proteinExistence type="predicted"/>
<keyword evidence="2" id="KW-1185">Reference proteome</keyword>
<accession>A0ABX5KZ60</accession>
<evidence type="ECO:0000313" key="2">
    <source>
        <dbReference type="Proteomes" id="UP000245712"/>
    </source>
</evidence>
<dbReference type="EMBL" id="QEOB01000002">
    <property type="protein sequence ID" value="PVX86444.1"/>
    <property type="molecule type" value="Genomic_DNA"/>
</dbReference>
<evidence type="ECO:0000313" key="1">
    <source>
        <dbReference type="EMBL" id="PVX86444.1"/>
    </source>
</evidence>
<comment type="caution">
    <text evidence="1">The sequence shown here is derived from an EMBL/GenBank/DDBJ whole genome shotgun (WGS) entry which is preliminary data.</text>
</comment>
<dbReference type="Proteomes" id="UP000245712">
    <property type="component" value="Unassembled WGS sequence"/>
</dbReference>
<gene>
    <name evidence="1" type="ORF">C7402_102280</name>
</gene>
<sequence length="195" mass="21433">MCVKAKPKKESDVRQPACEVAGQLFSNHFNLSNRGKFCALFVRCALANRNTPNVSPAAASRRFANGARPLFHIRVTGLCDMHESRGRAARNWRSSGAGWLALSGRQHTACGSMQVDAQWSQDGRAGGGGVCAECGRAMQNYSGWCGCEIPHSWVEQLPLAVMDSSDMRFKSVTRHAIPRLLWRRGQPAGSHRIPR</sequence>
<organism evidence="1 2">
    <name type="scientific">Paraburkholderia unamae</name>
    <dbReference type="NCBI Taxonomy" id="219649"/>
    <lineage>
        <taxon>Bacteria</taxon>
        <taxon>Pseudomonadati</taxon>
        <taxon>Pseudomonadota</taxon>
        <taxon>Betaproteobacteria</taxon>
        <taxon>Burkholderiales</taxon>
        <taxon>Burkholderiaceae</taxon>
        <taxon>Paraburkholderia</taxon>
    </lineage>
</organism>
<name>A0ABX5KZ60_9BURK</name>